<name>A0A6A4JRW9_APOLU</name>
<organism evidence="1 2">
    <name type="scientific">Apolygus lucorum</name>
    <name type="common">Small green plant bug</name>
    <name type="synonym">Lygocoris lucorum</name>
    <dbReference type="NCBI Taxonomy" id="248454"/>
    <lineage>
        <taxon>Eukaryota</taxon>
        <taxon>Metazoa</taxon>
        <taxon>Ecdysozoa</taxon>
        <taxon>Arthropoda</taxon>
        <taxon>Hexapoda</taxon>
        <taxon>Insecta</taxon>
        <taxon>Pterygota</taxon>
        <taxon>Neoptera</taxon>
        <taxon>Paraneoptera</taxon>
        <taxon>Hemiptera</taxon>
        <taxon>Heteroptera</taxon>
        <taxon>Panheteroptera</taxon>
        <taxon>Cimicomorpha</taxon>
        <taxon>Miridae</taxon>
        <taxon>Mirini</taxon>
        <taxon>Apolygus</taxon>
    </lineage>
</organism>
<dbReference type="Proteomes" id="UP000466442">
    <property type="component" value="Unassembled WGS sequence"/>
</dbReference>
<evidence type="ECO:0000313" key="1">
    <source>
        <dbReference type="EMBL" id="KAF6202612.1"/>
    </source>
</evidence>
<dbReference type="AlphaFoldDB" id="A0A6A4JRW9"/>
<comment type="caution">
    <text evidence="1">The sequence shown here is derived from an EMBL/GenBank/DDBJ whole genome shotgun (WGS) entry which is preliminary data.</text>
</comment>
<dbReference type="EMBL" id="WIXP02000011">
    <property type="protein sequence ID" value="KAF6202612.1"/>
    <property type="molecule type" value="Genomic_DNA"/>
</dbReference>
<proteinExistence type="predicted"/>
<sequence length="82" mass="9102">MAPPPASTSGTLIRRAKFIKNASGPLQTGRSSRERRFHRIEQVLFPKTGTTSISTGTLRYRCPQCRCPGPARSCLRSRWSPA</sequence>
<gene>
    <name evidence="1" type="ORF">GE061_003011</name>
</gene>
<accession>A0A6A4JRW9</accession>
<keyword evidence="2" id="KW-1185">Reference proteome</keyword>
<protein>
    <submittedName>
        <fullName evidence="1">Uncharacterized protein</fullName>
    </submittedName>
</protein>
<reference evidence="1" key="1">
    <citation type="journal article" date="2021" name="Mol. Ecol. Resour.">
        <title>Apolygus lucorum genome provides insights into omnivorousness and mesophyll feeding.</title>
        <authorList>
            <person name="Liu Y."/>
            <person name="Liu H."/>
            <person name="Wang H."/>
            <person name="Huang T."/>
            <person name="Liu B."/>
            <person name="Yang B."/>
            <person name="Yin L."/>
            <person name="Li B."/>
            <person name="Zhang Y."/>
            <person name="Zhang S."/>
            <person name="Jiang F."/>
            <person name="Zhang X."/>
            <person name="Ren Y."/>
            <person name="Wang B."/>
            <person name="Wang S."/>
            <person name="Lu Y."/>
            <person name="Wu K."/>
            <person name="Fan W."/>
            <person name="Wang G."/>
        </authorList>
    </citation>
    <scope>NUCLEOTIDE SEQUENCE</scope>
    <source>
        <strain evidence="1">12Hb</strain>
    </source>
</reference>
<evidence type="ECO:0000313" key="2">
    <source>
        <dbReference type="Proteomes" id="UP000466442"/>
    </source>
</evidence>